<evidence type="ECO:0000256" key="1">
    <source>
        <dbReference type="SAM" id="SignalP"/>
    </source>
</evidence>
<name>A0ABR4BUF4_9HELO</name>
<feature type="signal peptide" evidence="1">
    <location>
        <begin position="1"/>
        <end position="20"/>
    </location>
</feature>
<sequence length="403" mass="42160">MKSPILLVSFLTCFWESTSAQAPPPPPSTKGTCYTLKGIFPVRTVKTKNIAATSTVRLVETITYTPTVSIKPPPVTVTTTVTQPSTFTISQITDTYTATEYTGTILTISSVVATNTQVNTVSTVSTTTVAVTELPTPDAFKPVQSTLPGGKKRDIAPISRIKRTVSSPLEKRTFSICPALPKKGAKAFSGFTFLHPMSVTCYNVVTVYTVKYVTQPGKTPTTVTLPPGVVTKAVTSYQTITTTVPNASFTTTVYLSSDGTTTTFYTASTTTTTTVTATETKALATSYAACRAENIAGGVNNEGIWEVYIKSGSANPADVPYTNAATATDCCTSCFENPDCASYVYQEVAPAGQQCLIVLLASGTCKAPGSYGLGVNVGGGYKPGEGYTVGNGYCGAVTGVNNA</sequence>
<feature type="chain" id="PRO_5047011856" description="Apple domain-containing protein" evidence="1">
    <location>
        <begin position="21"/>
        <end position="403"/>
    </location>
</feature>
<protein>
    <recommendedName>
        <fullName evidence="4">Apple domain-containing protein</fullName>
    </recommendedName>
</protein>
<evidence type="ECO:0000313" key="3">
    <source>
        <dbReference type="Proteomes" id="UP001595075"/>
    </source>
</evidence>
<gene>
    <name evidence="2" type="ORF">VTL71DRAFT_7518</name>
</gene>
<dbReference type="Proteomes" id="UP001595075">
    <property type="component" value="Unassembled WGS sequence"/>
</dbReference>
<proteinExistence type="predicted"/>
<dbReference type="EMBL" id="JAZHXI010000019">
    <property type="protein sequence ID" value="KAL2061245.1"/>
    <property type="molecule type" value="Genomic_DNA"/>
</dbReference>
<comment type="caution">
    <text evidence="2">The sequence shown here is derived from an EMBL/GenBank/DDBJ whole genome shotgun (WGS) entry which is preliminary data.</text>
</comment>
<reference evidence="2 3" key="1">
    <citation type="journal article" date="2024" name="Commun. Biol.">
        <title>Comparative genomic analysis of thermophilic fungi reveals convergent evolutionary adaptations and gene losses.</title>
        <authorList>
            <person name="Steindorff A.S."/>
            <person name="Aguilar-Pontes M.V."/>
            <person name="Robinson A.J."/>
            <person name="Andreopoulos B."/>
            <person name="LaButti K."/>
            <person name="Kuo A."/>
            <person name="Mondo S."/>
            <person name="Riley R."/>
            <person name="Otillar R."/>
            <person name="Haridas S."/>
            <person name="Lipzen A."/>
            <person name="Grimwood J."/>
            <person name="Schmutz J."/>
            <person name="Clum A."/>
            <person name="Reid I.D."/>
            <person name="Moisan M.C."/>
            <person name="Butler G."/>
            <person name="Nguyen T.T.M."/>
            <person name="Dewar K."/>
            <person name="Conant G."/>
            <person name="Drula E."/>
            <person name="Henrissat B."/>
            <person name="Hansel C."/>
            <person name="Singer S."/>
            <person name="Hutchinson M.I."/>
            <person name="de Vries R.P."/>
            <person name="Natvig D.O."/>
            <person name="Powell A.J."/>
            <person name="Tsang A."/>
            <person name="Grigoriev I.V."/>
        </authorList>
    </citation>
    <scope>NUCLEOTIDE SEQUENCE [LARGE SCALE GENOMIC DNA]</scope>
    <source>
        <strain evidence="2 3">CBS 494.80</strain>
    </source>
</reference>
<evidence type="ECO:0000313" key="2">
    <source>
        <dbReference type="EMBL" id="KAL2061245.1"/>
    </source>
</evidence>
<keyword evidence="1" id="KW-0732">Signal</keyword>
<keyword evidence="3" id="KW-1185">Reference proteome</keyword>
<accession>A0ABR4BUF4</accession>
<evidence type="ECO:0008006" key="4">
    <source>
        <dbReference type="Google" id="ProtNLM"/>
    </source>
</evidence>
<organism evidence="2 3">
    <name type="scientific">Oculimacula yallundae</name>
    <dbReference type="NCBI Taxonomy" id="86028"/>
    <lineage>
        <taxon>Eukaryota</taxon>
        <taxon>Fungi</taxon>
        <taxon>Dikarya</taxon>
        <taxon>Ascomycota</taxon>
        <taxon>Pezizomycotina</taxon>
        <taxon>Leotiomycetes</taxon>
        <taxon>Helotiales</taxon>
        <taxon>Ploettnerulaceae</taxon>
        <taxon>Oculimacula</taxon>
    </lineage>
</organism>